<dbReference type="RefSeq" id="WP_179532289.1">
    <property type="nucleotide sequence ID" value="NZ_BAAAPP010000017.1"/>
</dbReference>
<comment type="similarity">
    <text evidence="6">Belongs to the binding-protein-dependent transport system permease family.</text>
</comment>
<keyword evidence="5 6" id="KW-0472">Membrane</keyword>
<feature type="transmembrane region" description="Helical" evidence="6">
    <location>
        <begin position="206"/>
        <end position="227"/>
    </location>
</feature>
<evidence type="ECO:0000256" key="5">
    <source>
        <dbReference type="ARBA" id="ARBA00023136"/>
    </source>
</evidence>
<evidence type="ECO:0000256" key="3">
    <source>
        <dbReference type="ARBA" id="ARBA00022692"/>
    </source>
</evidence>
<feature type="transmembrane region" description="Helical" evidence="6">
    <location>
        <begin position="60"/>
        <end position="83"/>
    </location>
</feature>
<dbReference type="InterPro" id="IPR051204">
    <property type="entry name" value="ABC_transp_perm/SBD"/>
</dbReference>
<dbReference type="InterPro" id="IPR035906">
    <property type="entry name" value="MetI-like_sf"/>
</dbReference>
<dbReference type="CDD" id="cd06261">
    <property type="entry name" value="TM_PBP2"/>
    <property type="match status" value="1"/>
</dbReference>
<dbReference type="SUPFAM" id="SSF161098">
    <property type="entry name" value="MetI-like"/>
    <property type="match status" value="1"/>
</dbReference>
<evidence type="ECO:0000259" key="8">
    <source>
        <dbReference type="PROSITE" id="PS50928"/>
    </source>
</evidence>
<evidence type="ECO:0000256" key="4">
    <source>
        <dbReference type="ARBA" id="ARBA00022989"/>
    </source>
</evidence>
<dbReference type="PANTHER" id="PTHR30177">
    <property type="entry name" value="GLYCINE BETAINE/L-PROLINE TRANSPORT SYSTEM PERMEASE PROTEIN PROW"/>
    <property type="match status" value="1"/>
</dbReference>
<evidence type="ECO:0000256" key="1">
    <source>
        <dbReference type="ARBA" id="ARBA00004141"/>
    </source>
</evidence>
<accession>A0A7Y9YGA4</accession>
<organism evidence="9 10">
    <name type="scientific">Nocardioides marinus</name>
    <dbReference type="NCBI Taxonomy" id="374514"/>
    <lineage>
        <taxon>Bacteria</taxon>
        <taxon>Bacillati</taxon>
        <taxon>Actinomycetota</taxon>
        <taxon>Actinomycetes</taxon>
        <taxon>Propionibacteriales</taxon>
        <taxon>Nocardioidaceae</taxon>
        <taxon>Nocardioides</taxon>
    </lineage>
</organism>
<evidence type="ECO:0000256" key="7">
    <source>
        <dbReference type="SAM" id="MobiDB-lite"/>
    </source>
</evidence>
<dbReference type="Proteomes" id="UP000537326">
    <property type="component" value="Unassembled WGS sequence"/>
</dbReference>
<evidence type="ECO:0000313" key="9">
    <source>
        <dbReference type="EMBL" id="NYI11623.1"/>
    </source>
</evidence>
<sequence>MRVLQDAWRYLVDPASWTGDGGMLELLGQQLLLTFGALVLALALGLPLALWLGHLGRGGFLAVNVSNIGRAIPTFALLALLVTADPWGWTGGHFPGTATLGPFGRGGAATLVALALFALPPIITNAYTAVREVPAEVRAAARGMGMSGTQVFRQAEWPLALPLVASGVRLALVQVWATATIAALVAGPGLGRVITDGFFRTQYGKGIAGAIVVALVALLLELAAAWVQRAVTPPGTPGARTGEDEVSPAAPTVDP</sequence>
<dbReference type="PANTHER" id="PTHR30177:SF33">
    <property type="entry name" value="POSSIBLE OSMOPROTECTANT (GLYCINE BETAINE_CARNITINE_CHOLINE_L-PROLINE) TRANSPORT INTEGRAL MEMBRANE PROTEIN ABC TRANSPORTER PROZ"/>
    <property type="match status" value="1"/>
</dbReference>
<dbReference type="GO" id="GO:0031460">
    <property type="term" value="P:glycine betaine transport"/>
    <property type="evidence" value="ECO:0007669"/>
    <property type="project" value="TreeGrafter"/>
</dbReference>
<dbReference type="Pfam" id="PF00528">
    <property type="entry name" value="BPD_transp_1"/>
    <property type="match status" value="1"/>
</dbReference>
<keyword evidence="2 6" id="KW-0813">Transport</keyword>
<feature type="domain" description="ABC transmembrane type-1" evidence="8">
    <location>
        <begin position="27"/>
        <end position="224"/>
    </location>
</feature>
<dbReference type="EMBL" id="JACBZI010000001">
    <property type="protein sequence ID" value="NYI11623.1"/>
    <property type="molecule type" value="Genomic_DNA"/>
</dbReference>
<dbReference type="GO" id="GO:0055085">
    <property type="term" value="P:transmembrane transport"/>
    <property type="evidence" value="ECO:0007669"/>
    <property type="project" value="InterPro"/>
</dbReference>
<comment type="caution">
    <text evidence="9">The sequence shown here is derived from an EMBL/GenBank/DDBJ whole genome shotgun (WGS) entry which is preliminary data.</text>
</comment>
<keyword evidence="10" id="KW-1185">Reference proteome</keyword>
<protein>
    <submittedName>
        <fullName evidence="9">Osmoprotectant transport system permease protein</fullName>
    </submittedName>
</protein>
<dbReference type="PROSITE" id="PS50928">
    <property type="entry name" value="ABC_TM1"/>
    <property type="match status" value="1"/>
</dbReference>
<proteinExistence type="inferred from homology"/>
<feature type="transmembrane region" description="Helical" evidence="6">
    <location>
        <begin position="159"/>
        <end position="186"/>
    </location>
</feature>
<evidence type="ECO:0000256" key="2">
    <source>
        <dbReference type="ARBA" id="ARBA00022448"/>
    </source>
</evidence>
<dbReference type="Gene3D" id="1.10.3720.10">
    <property type="entry name" value="MetI-like"/>
    <property type="match status" value="1"/>
</dbReference>
<dbReference type="GO" id="GO:0005886">
    <property type="term" value="C:plasma membrane"/>
    <property type="evidence" value="ECO:0007669"/>
    <property type="project" value="UniProtKB-SubCell"/>
</dbReference>
<dbReference type="AlphaFoldDB" id="A0A7Y9YGA4"/>
<feature type="region of interest" description="Disordered" evidence="7">
    <location>
        <begin position="233"/>
        <end position="255"/>
    </location>
</feature>
<feature type="transmembrane region" description="Helical" evidence="6">
    <location>
        <begin position="31"/>
        <end position="53"/>
    </location>
</feature>
<keyword evidence="4 6" id="KW-1133">Transmembrane helix</keyword>
<evidence type="ECO:0000256" key="6">
    <source>
        <dbReference type="RuleBase" id="RU363032"/>
    </source>
</evidence>
<evidence type="ECO:0000313" key="10">
    <source>
        <dbReference type="Proteomes" id="UP000537326"/>
    </source>
</evidence>
<reference evidence="9 10" key="1">
    <citation type="submission" date="2020-07" db="EMBL/GenBank/DDBJ databases">
        <title>Sequencing the genomes of 1000 actinobacteria strains.</title>
        <authorList>
            <person name="Klenk H.-P."/>
        </authorList>
    </citation>
    <scope>NUCLEOTIDE SEQUENCE [LARGE SCALE GENOMIC DNA]</scope>
    <source>
        <strain evidence="9 10">DSM 18248</strain>
    </source>
</reference>
<dbReference type="InterPro" id="IPR000515">
    <property type="entry name" value="MetI-like"/>
</dbReference>
<feature type="transmembrane region" description="Helical" evidence="6">
    <location>
        <begin position="103"/>
        <end position="123"/>
    </location>
</feature>
<keyword evidence="3 6" id="KW-0812">Transmembrane</keyword>
<comment type="subcellular location">
    <subcellularLocation>
        <location evidence="6">Cell membrane</location>
        <topology evidence="6">Multi-pass membrane protein</topology>
    </subcellularLocation>
    <subcellularLocation>
        <location evidence="1">Membrane</location>
        <topology evidence="1">Multi-pass membrane protein</topology>
    </subcellularLocation>
</comment>
<gene>
    <name evidence="9" type="ORF">BKA05_003138</name>
</gene>
<name>A0A7Y9YGA4_9ACTN</name>